<accession>A0A498RDE8</accession>
<evidence type="ECO:0000313" key="3">
    <source>
        <dbReference type="Proteomes" id="UP000277811"/>
    </source>
</evidence>
<dbReference type="AlphaFoldDB" id="A0A498RDE8"/>
<reference evidence="2 3" key="1">
    <citation type="submission" date="2018-06" db="EMBL/GenBank/DDBJ databases">
        <authorList>
            <person name="Strepis N."/>
        </authorList>
    </citation>
    <scope>NUCLEOTIDE SEQUENCE [LARGE SCALE GENOMIC DNA]</scope>
    <source>
        <strain evidence="2">LUCI</strain>
    </source>
</reference>
<protein>
    <recommendedName>
        <fullName evidence="4">Flp/fap pilin component</fullName>
    </recommendedName>
</protein>
<keyword evidence="3" id="KW-1185">Reference proteome</keyword>
<name>A0A498RDE8_9FIRM</name>
<evidence type="ECO:0000313" key="2">
    <source>
        <dbReference type="EMBL" id="VBB08870.1"/>
    </source>
</evidence>
<dbReference type="EMBL" id="UPPP01000100">
    <property type="protein sequence ID" value="VBB08870.1"/>
    <property type="molecule type" value="Genomic_DNA"/>
</dbReference>
<keyword evidence="1" id="KW-0812">Transmembrane</keyword>
<keyword evidence="1" id="KW-0472">Membrane</keyword>
<dbReference type="RefSeq" id="WP_165866088.1">
    <property type="nucleotide sequence ID" value="NZ_UPPP01000100.1"/>
</dbReference>
<feature type="transmembrane region" description="Helical" evidence="1">
    <location>
        <begin position="20"/>
        <end position="38"/>
    </location>
</feature>
<dbReference type="Proteomes" id="UP000277811">
    <property type="component" value="Unassembled WGS sequence"/>
</dbReference>
<sequence>MRKIAGLLRPQQGQAVVEYAPILIFVSIVALVALRVIGNWSSGNFETVAGFFQ</sequence>
<keyword evidence="1" id="KW-1133">Transmembrane helix</keyword>
<proteinExistence type="predicted"/>
<gene>
    <name evidence="2" type="ORF">LUCI_4153</name>
</gene>
<evidence type="ECO:0008006" key="4">
    <source>
        <dbReference type="Google" id="ProtNLM"/>
    </source>
</evidence>
<organism evidence="2 3">
    <name type="scientific">Lucifera butyrica</name>
    <dbReference type="NCBI Taxonomy" id="1351585"/>
    <lineage>
        <taxon>Bacteria</taxon>
        <taxon>Bacillati</taxon>
        <taxon>Bacillota</taxon>
        <taxon>Negativicutes</taxon>
        <taxon>Veillonellales</taxon>
        <taxon>Veillonellaceae</taxon>
        <taxon>Lucifera</taxon>
    </lineage>
</organism>
<evidence type="ECO:0000256" key="1">
    <source>
        <dbReference type="SAM" id="Phobius"/>
    </source>
</evidence>